<accession>U5DFW1</accession>
<sequence>MDTFRNRSADAPPNNHLKFRQFASENILRAELWCFR</sequence>
<evidence type="ECO:0000313" key="1">
    <source>
        <dbReference type="EMBL" id="ERN40142.1"/>
    </source>
</evidence>
<organism evidence="1 2">
    <name type="scientific">Rubidibacter lacunae KORDI 51-2</name>
    <dbReference type="NCBI Taxonomy" id="582515"/>
    <lineage>
        <taxon>Bacteria</taxon>
        <taxon>Bacillati</taxon>
        <taxon>Cyanobacteriota</taxon>
        <taxon>Cyanophyceae</taxon>
        <taxon>Oscillatoriophycideae</taxon>
        <taxon>Chroococcales</taxon>
        <taxon>Aphanothecaceae</taxon>
        <taxon>Rubidibacter</taxon>
    </lineage>
</organism>
<dbReference type="Proteomes" id="UP000016960">
    <property type="component" value="Unassembled WGS sequence"/>
</dbReference>
<dbReference type="InParanoid" id="U5DFW1"/>
<gene>
    <name evidence="1" type="ORF">KR51_00034320</name>
</gene>
<dbReference type="EMBL" id="ASSJ01000081">
    <property type="protein sequence ID" value="ERN40142.1"/>
    <property type="molecule type" value="Genomic_DNA"/>
</dbReference>
<evidence type="ECO:0000313" key="2">
    <source>
        <dbReference type="Proteomes" id="UP000016960"/>
    </source>
</evidence>
<proteinExistence type="predicted"/>
<reference evidence="1 2" key="1">
    <citation type="submission" date="2013-05" db="EMBL/GenBank/DDBJ databases">
        <title>Draft genome sequence of Rubidibacter lacunae KORDI 51-2.</title>
        <authorList>
            <person name="Choi D.H."/>
            <person name="Noh J.H."/>
            <person name="Kwon K.-K."/>
            <person name="Lee J.-H."/>
            <person name="Ryu J.-Y."/>
        </authorList>
    </citation>
    <scope>NUCLEOTIDE SEQUENCE [LARGE SCALE GENOMIC DNA]</scope>
    <source>
        <strain evidence="1 2">KORDI 51-2</strain>
    </source>
</reference>
<keyword evidence="2" id="KW-1185">Reference proteome</keyword>
<protein>
    <submittedName>
        <fullName evidence="1">Uncharacterized protein</fullName>
    </submittedName>
</protein>
<comment type="caution">
    <text evidence="1">The sequence shown here is derived from an EMBL/GenBank/DDBJ whole genome shotgun (WGS) entry which is preliminary data.</text>
</comment>
<dbReference type="AlphaFoldDB" id="U5DFW1"/>
<name>U5DFW1_9CHRO</name>